<dbReference type="Proteomes" id="UP000199614">
    <property type="component" value="Unassembled WGS sequence"/>
</dbReference>
<evidence type="ECO:0008006" key="5">
    <source>
        <dbReference type="Google" id="ProtNLM"/>
    </source>
</evidence>
<organism evidence="3 4">
    <name type="scientific">Pseudonocardia ammonioxydans</name>
    <dbReference type="NCBI Taxonomy" id="260086"/>
    <lineage>
        <taxon>Bacteria</taxon>
        <taxon>Bacillati</taxon>
        <taxon>Actinomycetota</taxon>
        <taxon>Actinomycetes</taxon>
        <taxon>Pseudonocardiales</taxon>
        <taxon>Pseudonocardiaceae</taxon>
        <taxon>Pseudonocardia</taxon>
    </lineage>
</organism>
<feature type="region of interest" description="Disordered" evidence="1">
    <location>
        <begin position="1"/>
        <end position="26"/>
    </location>
</feature>
<evidence type="ECO:0000313" key="3">
    <source>
        <dbReference type="EMBL" id="SFO48839.1"/>
    </source>
</evidence>
<keyword evidence="2" id="KW-1133">Transmembrane helix</keyword>
<keyword evidence="4" id="KW-1185">Reference proteome</keyword>
<sequence length="178" mass="18544">MDTDTATGAADRVREEAAEQAAGYRQGEPRPLGGYVTVVAVFAALVTGAVGLLAARRRPLPDGFATRDLVLLVVGTHKLSRTLTKDAVLSPLRAPFTQYESTGGPAEVMEDVRAAGSVRHAVGELVTCPFCLDVWIATGFALGLIFAPRATRIVLGTFSAVAGADFLQLGYAAAQQAG</sequence>
<reference evidence="3 4" key="1">
    <citation type="submission" date="2016-10" db="EMBL/GenBank/DDBJ databases">
        <authorList>
            <person name="de Groot N.N."/>
        </authorList>
    </citation>
    <scope>NUCLEOTIDE SEQUENCE [LARGE SCALE GENOMIC DNA]</scope>
    <source>
        <strain evidence="3 4">CGMCC 4.1877</strain>
    </source>
</reference>
<protein>
    <recommendedName>
        <fullName evidence="5">DUF1360 domain-containing protein</fullName>
    </recommendedName>
</protein>
<dbReference type="InterPro" id="IPR010773">
    <property type="entry name" value="Mycophage_PG1_Gp7"/>
</dbReference>
<gene>
    <name evidence="3" type="ORF">SAMN05216207_10684</name>
</gene>
<dbReference type="Pfam" id="PF07098">
    <property type="entry name" value="DUF1360"/>
    <property type="match status" value="1"/>
</dbReference>
<name>A0A1I5HL17_PSUAM</name>
<dbReference type="RefSeq" id="WP_093355983.1">
    <property type="nucleotide sequence ID" value="NZ_FOUY01000068.1"/>
</dbReference>
<evidence type="ECO:0000313" key="4">
    <source>
        <dbReference type="Proteomes" id="UP000199614"/>
    </source>
</evidence>
<evidence type="ECO:0000256" key="2">
    <source>
        <dbReference type="SAM" id="Phobius"/>
    </source>
</evidence>
<dbReference type="OrthoDB" id="4722315at2"/>
<dbReference type="AlphaFoldDB" id="A0A1I5HL17"/>
<proteinExistence type="predicted"/>
<dbReference type="EMBL" id="FOUY01000068">
    <property type="protein sequence ID" value="SFO48839.1"/>
    <property type="molecule type" value="Genomic_DNA"/>
</dbReference>
<dbReference type="STRING" id="260086.SAMN05216207_10684"/>
<evidence type="ECO:0000256" key="1">
    <source>
        <dbReference type="SAM" id="MobiDB-lite"/>
    </source>
</evidence>
<accession>A0A1I5HL17</accession>
<keyword evidence="2" id="KW-0812">Transmembrane</keyword>
<feature type="transmembrane region" description="Helical" evidence="2">
    <location>
        <begin position="32"/>
        <end position="55"/>
    </location>
</feature>
<keyword evidence="2" id="KW-0472">Membrane</keyword>